<organism evidence="1 2">
    <name type="scientific">SAR92 bacterium BACL26 MAG-121220-bin70</name>
    <dbReference type="NCBI Taxonomy" id="1655626"/>
    <lineage>
        <taxon>Bacteria</taxon>
        <taxon>Pseudomonadati</taxon>
        <taxon>Pseudomonadota</taxon>
        <taxon>Gammaproteobacteria</taxon>
        <taxon>Cellvibrionales</taxon>
        <taxon>Porticoccaceae</taxon>
        <taxon>SAR92 clade</taxon>
    </lineage>
</organism>
<sequence>MTIKLPKLIATSVVRGSQQGESHGGVYTIDFELQRLDQHVDWDTSNIDFTGRGADRGLRGISFDGDRIFIAAADELFCYDKEFVIQASWRNRYLHHCHEICRKDRVLFLTSTGHDSILAFDLDQNAFVWGFHVQKQLGQWTGFTFDPRGESGPRPLNDLHINMVHVDNNGIYLSGLKTEALVHINQNNEVTEVCSLPEGTHNARPFNGGVIFNDTASDCVRVVPREGAGQAFKIKGYNPADIQFSGVDDSKIARQAFGRGLCIVDDRFIVGGSSPSTVTLYDLKSHQIVASVNVTMDIRNAIHGLAVWPY</sequence>
<dbReference type="AlphaFoldDB" id="A0A0R2UGX4"/>
<accession>A0A0R2UGX4</accession>
<name>A0A0R2UGX4_9GAMM</name>
<evidence type="ECO:0000313" key="1">
    <source>
        <dbReference type="EMBL" id="KRO97074.1"/>
    </source>
</evidence>
<proteinExistence type="predicted"/>
<dbReference type="SUPFAM" id="SSF63825">
    <property type="entry name" value="YWTD domain"/>
    <property type="match status" value="1"/>
</dbReference>
<reference evidence="1 2" key="1">
    <citation type="submission" date="2015-10" db="EMBL/GenBank/DDBJ databases">
        <title>Metagenome-Assembled Genomes uncover a global brackish microbiome.</title>
        <authorList>
            <person name="Hugerth L.W."/>
            <person name="Larsson J."/>
            <person name="Alneberg J."/>
            <person name="Lindh M.V."/>
            <person name="Legrand C."/>
            <person name="Pinhassi J."/>
            <person name="Andersson A.F."/>
        </authorList>
    </citation>
    <scope>NUCLEOTIDE SEQUENCE [LARGE SCALE GENOMIC DNA]</scope>
    <source>
        <strain evidence="1">BACL26 MAG-121220-bin70</strain>
    </source>
</reference>
<protein>
    <submittedName>
        <fullName evidence="1">Uncharacterized protein</fullName>
    </submittedName>
</protein>
<evidence type="ECO:0000313" key="2">
    <source>
        <dbReference type="Proteomes" id="UP000051213"/>
    </source>
</evidence>
<dbReference type="EMBL" id="LICA01000019">
    <property type="protein sequence ID" value="KRO97074.1"/>
    <property type="molecule type" value="Genomic_DNA"/>
</dbReference>
<dbReference type="Proteomes" id="UP000051213">
    <property type="component" value="Unassembled WGS sequence"/>
</dbReference>
<comment type="caution">
    <text evidence="1">The sequence shown here is derived from an EMBL/GenBank/DDBJ whole genome shotgun (WGS) entry which is preliminary data.</text>
</comment>
<gene>
    <name evidence="1" type="ORF">ABS24_00750</name>
</gene>